<dbReference type="InterPro" id="IPR050515">
    <property type="entry name" value="Beta-lactam/transpept"/>
</dbReference>
<evidence type="ECO:0000256" key="1">
    <source>
        <dbReference type="SAM" id="SignalP"/>
    </source>
</evidence>
<organism evidence="4 5">
    <name type="scientific">Speluncibacter jeojiensis</name>
    <dbReference type="NCBI Taxonomy" id="2710754"/>
    <lineage>
        <taxon>Bacteria</taxon>
        <taxon>Bacillati</taxon>
        <taxon>Actinomycetota</taxon>
        <taxon>Actinomycetes</taxon>
        <taxon>Mycobacteriales</taxon>
        <taxon>Speluncibacteraceae</taxon>
        <taxon>Speluncibacter</taxon>
    </lineage>
</organism>
<protein>
    <submittedName>
        <fullName evidence="4">Penicillin-binding transpeptidase domain-containing protein</fullName>
    </submittedName>
</protein>
<dbReference type="AlphaFoldDB" id="A0A9X4RGF3"/>
<dbReference type="Gene3D" id="3.40.710.10">
    <property type="entry name" value="DD-peptidase/beta-lactamase superfamily"/>
    <property type="match status" value="1"/>
</dbReference>
<reference evidence="4" key="1">
    <citation type="submission" date="2022-08" db="EMBL/GenBank/DDBJ databases">
        <title>Genome analysis of Corynebacteriales strain.</title>
        <authorList>
            <person name="Lee S.D."/>
        </authorList>
    </citation>
    <scope>NUCLEOTIDE SEQUENCE</scope>
    <source>
        <strain evidence="4">D3-21</strain>
    </source>
</reference>
<dbReference type="InterPro" id="IPR032710">
    <property type="entry name" value="NTF2-like_dom_sf"/>
</dbReference>
<gene>
    <name evidence="4" type="ORF">NVS88_05220</name>
</gene>
<dbReference type="Pfam" id="PF00905">
    <property type="entry name" value="Transpeptidase"/>
    <property type="match status" value="1"/>
</dbReference>
<evidence type="ECO:0000313" key="4">
    <source>
        <dbReference type="EMBL" id="MDG3013956.1"/>
    </source>
</evidence>
<feature type="signal peptide" evidence="1">
    <location>
        <begin position="1"/>
        <end position="28"/>
    </location>
</feature>
<keyword evidence="5" id="KW-1185">Reference proteome</keyword>
<evidence type="ECO:0000313" key="5">
    <source>
        <dbReference type="Proteomes" id="UP001152755"/>
    </source>
</evidence>
<dbReference type="PANTHER" id="PTHR30627:SF24">
    <property type="entry name" value="PENICILLIN-BINDING PROTEIN 4B"/>
    <property type="match status" value="1"/>
</dbReference>
<dbReference type="PANTHER" id="PTHR30627">
    <property type="entry name" value="PEPTIDOGLYCAN D,D-TRANSPEPTIDASE"/>
    <property type="match status" value="1"/>
</dbReference>
<evidence type="ECO:0000259" key="3">
    <source>
        <dbReference type="Pfam" id="PF05223"/>
    </source>
</evidence>
<dbReference type="SUPFAM" id="SSF54427">
    <property type="entry name" value="NTF2-like"/>
    <property type="match status" value="1"/>
</dbReference>
<evidence type="ECO:0000259" key="2">
    <source>
        <dbReference type="Pfam" id="PF00905"/>
    </source>
</evidence>
<dbReference type="GO" id="GO:0071555">
    <property type="term" value="P:cell wall organization"/>
    <property type="evidence" value="ECO:0007669"/>
    <property type="project" value="TreeGrafter"/>
</dbReference>
<dbReference type="PROSITE" id="PS51257">
    <property type="entry name" value="PROKAR_LIPOPROTEIN"/>
    <property type="match status" value="1"/>
</dbReference>
<dbReference type="InterPro" id="IPR007887">
    <property type="entry name" value="MecA_N"/>
</dbReference>
<dbReference type="InterPro" id="IPR001460">
    <property type="entry name" value="PCN-bd_Tpept"/>
</dbReference>
<dbReference type="Proteomes" id="UP001152755">
    <property type="component" value="Unassembled WGS sequence"/>
</dbReference>
<dbReference type="InterPro" id="IPR012338">
    <property type="entry name" value="Beta-lactam/transpept-like"/>
</dbReference>
<dbReference type="GO" id="GO:0008658">
    <property type="term" value="F:penicillin binding"/>
    <property type="evidence" value="ECO:0007669"/>
    <property type="project" value="InterPro"/>
</dbReference>
<sequence>MRSRVPTPRSLPALLAVLTMFAAACGLAGCSAAPDTAGSAAQRFLDRFEARDTDAAAELTDQPDTAKTALDAAWSGLQAQSLKATVGAVRANGDTATVGYTYEWHLPKDRIWTYSGDLQMGRKGGRWGLRWTSTDLHPNLGATQTMALRVSDPPRAPVLGRDGVPVLVPGTAVQVLLDARNAGNLPSTATTLAGALSRFDPTLTPQALAESASAHQGAYAVITLTPDDYQQVKPIIYDLPGVRFSEQATMVPASPAFANDTVEEIEKVVVDDVDGKAGWRVVTVDPNGVDVDVLTDTAAQPAPAISVSLDGQVQEAAQQAVDAVGGHEAVLVAIQPSTGQILAVAQNGLADKQGPIALQGLFPPGSTFKIITAGAAIDAGLAGPNTALGCPGTVTIGTRTIPNYDEFSLGTVPMSTAFARSCNTTFAKLASQMKPDALTRAAARYGIGVNYTVHGITTDTGKIPPAADLVQRTEDGFGQGKDLVSPFGMALAAATVAHGSTPVPQLINGVPTTVTGGPGAPISPAMVDGLRPMMREVVTSGTGAAIAGEGEVYGKTGEAEIDGGSHAWFAGYRGDLAFATLIVAGGSSDNAVGVTKAMFDALPDGYLG</sequence>
<dbReference type="SUPFAM" id="SSF56601">
    <property type="entry name" value="beta-lactamase/transpeptidase-like"/>
    <property type="match status" value="1"/>
</dbReference>
<comment type="caution">
    <text evidence="4">The sequence shown here is derived from an EMBL/GenBank/DDBJ whole genome shotgun (WGS) entry which is preliminary data.</text>
</comment>
<dbReference type="InterPro" id="IPR036138">
    <property type="entry name" value="PBP_dimer_sf"/>
</dbReference>
<dbReference type="GO" id="GO:0005886">
    <property type="term" value="C:plasma membrane"/>
    <property type="evidence" value="ECO:0007669"/>
    <property type="project" value="TreeGrafter"/>
</dbReference>
<dbReference type="EMBL" id="JANRHA010000002">
    <property type="protein sequence ID" value="MDG3013956.1"/>
    <property type="molecule type" value="Genomic_DNA"/>
</dbReference>
<dbReference type="Pfam" id="PF05223">
    <property type="entry name" value="MecA_N"/>
    <property type="match status" value="1"/>
</dbReference>
<dbReference type="GO" id="GO:0071972">
    <property type="term" value="F:peptidoglycan L,D-transpeptidase activity"/>
    <property type="evidence" value="ECO:0007669"/>
    <property type="project" value="TreeGrafter"/>
</dbReference>
<name>A0A9X4RGF3_9ACTN</name>
<dbReference type="RefSeq" id="WP_332519366.1">
    <property type="nucleotide sequence ID" value="NZ_JANRHA010000002.1"/>
</dbReference>
<proteinExistence type="predicted"/>
<feature type="chain" id="PRO_5040859588" evidence="1">
    <location>
        <begin position="29"/>
        <end position="608"/>
    </location>
</feature>
<feature type="domain" description="NTF2-like N-terminal transpeptidase" evidence="3">
    <location>
        <begin position="37"/>
        <end position="144"/>
    </location>
</feature>
<dbReference type="SUPFAM" id="SSF56519">
    <property type="entry name" value="Penicillin binding protein dimerisation domain"/>
    <property type="match status" value="1"/>
</dbReference>
<feature type="domain" description="Penicillin-binding protein transpeptidase" evidence="2">
    <location>
        <begin position="331"/>
        <end position="586"/>
    </location>
</feature>
<accession>A0A9X4RGF3</accession>
<dbReference type="GO" id="GO:0046677">
    <property type="term" value="P:response to antibiotic"/>
    <property type="evidence" value="ECO:0007669"/>
    <property type="project" value="InterPro"/>
</dbReference>
<keyword evidence="1" id="KW-0732">Signal</keyword>